<reference evidence="1" key="1">
    <citation type="journal article" date="2014" name="Front. Microbiol.">
        <title>High frequency of phylogenetically diverse reductive dehalogenase-homologous genes in deep subseafloor sedimentary metagenomes.</title>
        <authorList>
            <person name="Kawai M."/>
            <person name="Futagami T."/>
            <person name="Toyoda A."/>
            <person name="Takaki Y."/>
            <person name="Nishi S."/>
            <person name="Hori S."/>
            <person name="Arai W."/>
            <person name="Tsubouchi T."/>
            <person name="Morono Y."/>
            <person name="Uchiyama I."/>
            <person name="Ito T."/>
            <person name="Fujiyama A."/>
            <person name="Inagaki F."/>
            <person name="Takami H."/>
        </authorList>
    </citation>
    <scope>NUCLEOTIDE SEQUENCE</scope>
    <source>
        <strain evidence="1">Expedition CK06-06</strain>
    </source>
</reference>
<evidence type="ECO:0000313" key="1">
    <source>
        <dbReference type="EMBL" id="GAH95758.1"/>
    </source>
</evidence>
<comment type="caution">
    <text evidence="1">The sequence shown here is derived from an EMBL/GenBank/DDBJ whole genome shotgun (WGS) entry which is preliminary data.</text>
</comment>
<feature type="non-terminal residue" evidence="1">
    <location>
        <position position="81"/>
    </location>
</feature>
<proteinExistence type="predicted"/>
<sequence>MQSLVGDLYELMKWSDISWFEWCTNLAVMASKLPKVCKNIIRLHRYEAYKQWPQQVNWANIDILITVGNSFIKDTLINKVP</sequence>
<dbReference type="EMBL" id="BARU01047028">
    <property type="protein sequence ID" value="GAH95758.1"/>
    <property type="molecule type" value="Genomic_DNA"/>
</dbReference>
<accession>X1LNM3</accession>
<gene>
    <name evidence="1" type="ORF">S03H2_70663</name>
</gene>
<dbReference type="AlphaFoldDB" id="X1LNM3"/>
<name>X1LNM3_9ZZZZ</name>
<organism evidence="1">
    <name type="scientific">marine sediment metagenome</name>
    <dbReference type="NCBI Taxonomy" id="412755"/>
    <lineage>
        <taxon>unclassified sequences</taxon>
        <taxon>metagenomes</taxon>
        <taxon>ecological metagenomes</taxon>
    </lineage>
</organism>
<protein>
    <submittedName>
        <fullName evidence="1">Uncharacterized protein</fullName>
    </submittedName>
</protein>